<reference evidence="3" key="1">
    <citation type="journal article" date="2019" name="Int. J. Syst. Evol. Microbiol.">
        <title>The Global Catalogue of Microorganisms (GCM) 10K type strain sequencing project: providing services to taxonomists for standard genome sequencing and annotation.</title>
        <authorList>
            <consortium name="The Broad Institute Genomics Platform"/>
            <consortium name="The Broad Institute Genome Sequencing Center for Infectious Disease"/>
            <person name="Wu L."/>
            <person name="Ma J."/>
        </authorList>
    </citation>
    <scope>NUCLEOTIDE SEQUENCE [LARGE SCALE GENOMIC DNA]</scope>
    <source>
        <strain evidence="3">CCUG 60898</strain>
    </source>
</reference>
<evidence type="ECO:0000313" key="2">
    <source>
        <dbReference type="EMBL" id="MFD0977262.1"/>
    </source>
</evidence>
<proteinExistence type="inferred from homology"/>
<keyword evidence="3" id="KW-1185">Reference proteome</keyword>
<gene>
    <name evidence="2" type="ORF">ACFQ1G_10705</name>
</gene>
<dbReference type="EMBL" id="JBHTJP010000035">
    <property type="protein sequence ID" value="MFD0977262.1"/>
    <property type="molecule type" value="Genomic_DNA"/>
</dbReference>
<accession>A0ABW3IGM6</accession>
<comment type="caution">
    <text evidence="2">The sequence shown here is derived from an EMBL/GenBank/DDBJ whole genome shotgun (WGS) entry which is preliminary data.</text>
</comment>
<dbReference type="Gene3D" id="3.30.420.40">
    <property type="match status" value="2"/>
</dbReference>
<evidence type="ECO:0000313" key="3">
    <source>
        <dbReference type="Proteomes" id="UP001597100"/>
    </source>
</evidence>
<dbReference type="CDD" id="cd23763">
    <property type="entry name" value="ASKHA_ATPase_ROK"/>
    <property type="match status" value="1"/>
</dbReference>
<comment type="similarity">
    <text evidence="1">Belongs to the ROK (NagC/XylR) family.</text>
</comment>
<dbReference type="SUPFAM" id="SSF53067">
    <property type="entry name" value="Actin-like ATPase domain"/>
    <property type="match status" value="1"/>
</dbReference>
<dbReference type="PANTHER" id="PTHR18964">
    <property type="entry name" value="ROK (REPRESSOR, ORF, KINASE) FAMILY"/>
    <property type="match status" value="1"/>
</dbReference>
<dbReference type="Proteomes" id="UP001597100">
    <property type="component" value="Unassembled WGS sequence"/>
</dbReference>
<dbReference type="PANTHER" id="PTHR18964:SF149">
    <property type="entry name" value="BIFUNCTIONAL UDP-N-ACETYLGLUCOSAMINE 2-EPIMERASE_N-ACETYLMANNOSAMINE KINASE"/>
    <property type="match status" value="1"/>
</dbReference>
<dbReference type="Pfam" id="PF00480">
    <property type="entry name" value="ROK"/>
    <property type="match status" value="1"/>
</dbReference>
<dbReference type="RefSeq" id="WP_380739398.1">
    <property type="nucleotide sequence ID" value="NZ_JBHTJP010000035.1"/>
</dbReference>
<name>A0ABW3IGM6_9FLAO</name>
<sequence>MSKKVIGVDIGATKTRIGIVKDSEIIKEKTFPTSSNASKEKIIEELALGIKSLAGDDFAGIGIGVPGLIDEEKGVIFDLLNIPSWKEVHLKDYLQDFFKKPVRITNDANVFAVGEKMFGLGQAYQNFIGVTLGTGFGCGIIIHDKLYSGSFSSAGEFGNIAYLDKTIEDYCSGKFFQQQYGLTGNEAYKLVSSGDEKGKKMFMEYGKHLGEALKLILNILSPQAILLGGSISKSFKYFEESLQETMDSFPFQRVRKQLTIKPSEAQNMAILGAAALILSAEPELLKPQ</sequence>
<protein>
    <submittedName>
        <fullName evidence="2">ROK family protein</fullName>
    </submittedName>
</protein>
<organism evidence="2 3">
    <name type="scientific">Salinimicrobium gaetbulicola</name>
    <dbReference type="NCBI Taxonomy" id="999702"/>
    <lineage>
        <taxon>Bacteria</taxon>
        <taxon>Pseudomonadati</taxon>
        <taxon>Bacteroidota</taxon>
        <taxon>Flavobacteriia</taxon>
        <taxon>Flavobacteriales</taxon>
        <taxon>Flavobacteriaceae</taxon>
        <taxon>Salinimicrobium</taxon>
    </lineage>
</organism>
<dbReference type="InterPro" id="IPR000600">
    <property type="entry name" value="ROK"/>
</dbReference>
<dbReference type="InterPro" id="IPR043129">
    <property type="entry name" value="ATPase_NBD"/>
</dbReference>
<evidence type="ECO:0000256" key="1">
    <source>
        <dbReference type="ARBA" id="ARBA00006479"/>
    </source>
</evidence>